<dbReference type="EMBL" id="JAOPKB010000001">
    <property type="protein sequence ID" value="MCU4971328.1"/>
    <property type="molecule type" value="Genomic_DNA"/>
</dbReference>
<feature type="transmembrane region" description="Helical" evidence="1">
    <location>
        <begin position="20"/>
        <end position="50"/>
    </location>
</feature>
<gene>
    <name evidence="2" type="ORF">OB955_01055</name>
</gene>
<comment type="caution">
    <text evidence="2">The sequence shown here is derived from an EMBL/GenBank/DDBJ whole genome shotgun (WGS) entry which is preliminary data.</text>
</comment>
<accession>A0ABT2Q8R8</accession>
<sequence length="54" mass="5810">MGQTTSDSVDDTDSSITIRGAAVIMSSVVTVLVLMHVVVAAITVDTLVYWRRID</sequence>
<evidence type="ECO:0000256" key="1">
    <source>
        <dbReference type="SAM" id="Phobius"/>
    </source>
</evidence>
<keyword evidence="1" id="KW-0812">Transmembrane</keyword>
<reference evidence="2 3" key="1">
    <citation type="submission" date="2022-09" db="EMBL/GenBank/DDBJ databases">
        <title>Enrichment on poylsaccharides allowed isolation of novel metabolic and taxonomic groups of Haloarchaea.</title>
        <authorList>
            <person name="Sorokin D.Y."/>
            <person name="Elcheninov A.G."/>
            <person name="Khizhniak T.V."/>
            <person name="Kolganova T.V."/>
            <person name="Kublanov I.V."/>
        </authorList>
    </citation>
    <scope>NUCLEOTIDE SEQUENCE [LARGE SCALE GENOMIC DNA]</scope>
    <source>
        <strain evidence="2 3">AArc-m2/3/4</strain>
    </source>
</reference>
<evidence type="ECO:0000313" key="2">
    <source>
        <dbReference type="EMBL" id="MCU4971328.1"/>
    </source>
</evidence>
<organism evidence="2 3">
    <name type="scientific">Natronoglomus mannanivorans</name>
    <dbReference type="NCBI Taxonomy" id="2979990"/>
    <lineage>
        <taxon>Archaea</taxon>
        <taxon>Methanobacteriati</taxon>
        <taxon>Methanobacteriota</taxon>
        <taxon>Stenosarchaea group</taxon>
        <taxon>Halobacteria</taxon>
        <taxon>Halobacteriales</taxon>
        <taxon>Natrialbaceae</taxon>
        <taxon>Natronoglomus</taxon>
    </lineage>
</organism>
<dbReference type="RefSeq" id="WP_338006749.1">
    <property type="nucleotide sequence ID" value="NZ_JAOPKB010000001.1"/>
</dbReference>
<keyword evidence="1" id="KW-0472">Membrane</keyword>
<evidence type="ECO:0008006" key="4">
    <source>
        <dbReference type="Google" id="ProtNLM"/>
    </source>
</evidence>
<keyword evidence="1" id="KW-1133">Transmembrane helix</keyword>
<evidence type="ECO:0000313" key="3">
    <source>
        <dbReference type="Proteomes" id="UP001320972"/>
    </source>
</evidence>
<keyword evidence="3" id="KW-1185">Reference proteome</keyword>
<proteinExistence type="predicted"/>
<dbReference type="Proteomes" id="UP001320972">
    <property type="component" value="Unassembled WGS sequence"/>
</dbReference>
<protein>
    <recommendedName>
        <fullName evidence="4">Transmembrane protein</fullName>
    </recommendedName>
</protein>
<name>A0ABT2Q8R8_9EURY</name>